<evidence type="ECO:0000256" key="5">
    <source>
        <dbReference type="SAM" id="Phobius"/>
    </source>
</evidence>
<organism evidence="7 8">
    <name type="scientific">Equus asinus</name>
    <name type="common">Donkey</name>
    <name type="synonym">Equus africanus asinus</name>
    <dbReference type="NCBI Taxonomy" id="9793"/>
    <lineage>
        <taxon>Eukaryota</taxon>
        <taxon>Metazoa</taxon>
        <taxon>Chordata</taxon>
        <taxon>Craniata</taxon>
        <taxon>Vertebrata</taxon>
        <taxon>Euteleostomi</taxon>
        <taxon>Mammalia</taxon>
        <taxon>Eutheria</taxon>
        <taxon>Laurasiatheria</taxon>
        <taxon>Perissodactyla</taxon>
        <taxon>Equidae</taxon>
        <taxon>Equus</taxon>
    </lineage>
</organism>
<dbReference type="PROSITE" id="PS51934">
    <property type="entry name" value="LRAT"/>
    <property type="match status" value="1"/>
</dbReference>
<evidence type="ECO:0000256" key="3">
    <source>
        <dbReference type="ARBA" id="ARBA00022801"/>
    </source>
</evidence>
<keyword evidence="4" id="KW-0443">Lipid metabolism</keyword>
<dbReference type="GO" id="GO:0008970">
    <property type="term" value="F:phospholipase A1 activity"/>
    <property type="evidence" value="ECO:0007669"/>
    <property type="project" value="TreeGrafter"/>
</dbReference>
<dbReference type="GO" id="GO:0005737">
    <property type="term" value="C:cytoplasm"/>
    <property type="evidence" value="ECO:0007669"/>
    <property type="project" value="TreeGrafter"/>
</dbReference>
<dbReference type="PANTHER" id="PTHR13943:SF36">
    <property type="entry name" value="PHOSPHOLIPASE A AND ACYLTRANSFERASE 4"/>
    <property type="match status" value="1"/>
</dbReference>
<evidence type="ECO:0000256" key="4">
    <source>
        <dbReference type="ARBA" id="ARBA00023098"/>
    </source>
</evidence>
<evidence type="ECO:0000256" key="1">
    <source>
        <dbReference type="ARBA" id="ARBA00007824"/>
    </source>
</evidence>
<dbReference type="AlphaFoldDB" id="A0A9L0JMS1"/>
<feature type="domain" description="LRAT" evidence="6">
    <location>
        <begin position="71"/>
        <end position="179"/>
    </location>
</feature>
<name>A0A9L0JMS1_EQUAS</name>
<reference evidence="7" key="3">
    <citation type="submission" date="2025-09" db="UniProtKB">
        <authorList>
            <consortium name="Ensembl"/>
        </authorList>
    </citation>
    <scope>IDENTIFICATION</scope>
</reference>
<dbReference type="Ensembl" id="ENSEAST00005055329.1">
    <property type="protein sequence ID" value="ENSEASP00005053688.1"/>
    <property type="gene ID" value="ENSEASG00005030403.1"/>
</dbReference>
<keyword evidence="8" id="KW-1185">Reference proteome</keyword>
<evidence type="ECO:0000313" key="8">
    <source>
        <dbReference type="Proteomes" id="UP000694387"/>
    </source>
</evidence>
<dbReference type="GO" id="GO:0016410">
    <property type="term" value="F:N-acyltransferase activity"/>
    <property type="evidence" value="ECO:0007669"/>
    <property type="project" value="TreeGrafter"/>
</dbReference>
<keyword evidence="5" id="KW-0472">Membrane</keyword>
<reference evidence="7" key="2">
    <citation type="submission" date="2025-08" db="UniProtKB">
        <authorList>
            <consortium name="Ensembl"/>
        </authorList>
    </citation>
    <scope>IDENTIFICATION</scope>
</reference>
<dbReference type="GeneTree" id="ENSGT00940000162878"/>
<dbReference type="PANTHER" id="PTHR13943">
    <property type="entry name" value="HRAS-LIKE SUPPRESSOR - RELATED"/>
    <property type="match status" value="1"/>
</dbReference>
<dbReference type="GO" id="GO:0004623">
    <property type="term" value="F:phospholipase A2 activity"/>
    <property type="evidence" value="ECO:0007669"/>
    <property type="project" value="TreeGrafter"/>
</dbReference>
<comment type="similarity">
    <text evidence="1">Belongs to the H-rev107 family.</text>
</comment>
<feature type="transmembrane region" description="Helical" evidence="5">
    <location>
        <begin position="186"/>
        <end position="209"/>
    </location>
</feature>
<reference evidence="7 8" key="1">
    <citation type="journal article" date="2020" name="Nat. Commun.">
        <title>Donkey genomes provide new insights into domestication and selection for coat color.</title>
        <authorList>
            <person name="Wang"/>
            <person name="C."/>
            <person name="Li"/>
            <person name="H."/>
            <person name="Guo"/>
            <person name="Y."/>
            <person name="Huang"/>
            <person name="J."/>
            <person name="Sun"/>
            <person name="Y."/>
            <person name="Min"/>
            <person name="J."/>
            <person name="Wang"/>
            <person name="J."/>
            <person name="Fang"/>
            <person name="X."/>
            <person name="Zhao"/>
            <person name="Z."/>
            <person name="Wang"/>
            <person name="S."/>
            <person name="Zhang"/>
            <person name="Y."/>
            <person name="Liu"/>
            <person name="Q."/>
            <person name="Jiang"/>
            <person name="Q."/>
            <person name="Wang"/>
            <person name="X."/>
            <person name="Guo"/>
            <person name="Y."/>
            <person name="Yang"/>
            <person name="C."/>
            <person name="Wang"/>
            <person name="Y."/>
            <person name="Tian"/>
            <person name="F."/>
            <person name="Zhuang"/>
            <person name="G."/>
            <person name="Fan"/>
            <person name="Y."/>
            <person name="Gao"/>
            <person name="Q."/>
            <person name="Li"/>
            <person name="Y."/>
            <person name="Ju"/>
            <person name="Z."/>
            <person name="Li"/>
            <person name="J."/>
            <person name="Li"/>
            <person name="R."/>
            <person name="Hou"/>
            <person name="M."/>
            <person name="Yang"/>
            <person name="G."/>
            <person name="Liu"/>
            <person name="G."/>
            <person name="Liu"/>
            <person name="W."/>
            <person name="Guo"/>
            <person name="J."/>
            <person name="Pan"/>
            <person name="S."/>
            <person name="Fan"/>
            <person name="G."/>
            <person name="Zhang"/>
            <person name="W."/>
            <person name="Zhang"/>
            <person name="R."/>
            <person name="Yu"/>
            <person name="J."/>
            <person name="Zhang"/>
            <person name="X."/>
            <person name="Yin"/>
            <person name="Q."/>
            <person name="Ji"/>
            <person name="C."/>
            <person name="Jin"/>
            <person name="Y."/>
            <person name="Yue"/>
            <person name="G."/>
            <person name="Liu"/>
            <person name="M."/>
            <person name="Xu"/>
            <person name="J."/>
            <person name="Liu"/>
            <person name="S."/>
            <person name="Jordana"/>
            <person name="J."/>
            <person name="Noce"/>
            <person name="A."/>
            <person name="Amills"/>
            <person name="M."/>
            <person name="Wu"/>
            <person name="D.D."/>
            <person name="Li"/>
            <person name="S."/>
            <person name="Zhou"/>
            <person name="X. and Zhong"/>
            <person name="J."/>
        </authorList>
    </citation>
    <scope>NUCLEOTIDE SEQUENCE [LARGE SCALE GENOMIC DNA]</scope>
</reference>
<dbReference type="InterPro" id="IPR007053">
    <property type="entry name" value="LRAT_dom"/>
</dbReference>
<keyword evidence="5" id="KW-0812">Transmembrane</keyword>
<keyword evidence="3" id="KW-0378">Hydrolase</keyword>
<dbReference type="InterPro" id="IPR051496">
    <property type="entry name" value="H-rev107_PLA/AT"/>
</dbReference>
<dbReference type="GO" id="GO:0070292">
    <property type="term" value="P:N-acylphosphatidylethanolamine metabolic process"/>
    <property type="evidence" value="ECO:0007669"/>
    <property type="project" value="TreeGrafter"/>
</dbReference>
<keyword evidence="2" id="KW-0808">Transferase</keyword>
<evidence type="ECO:0000259" key="6">
    <source>
        <dbReference type="PROSITE" id="PS51934"/>
    </source>
</evidence>
<proteinExistence type="inferred from homology"/>
<accession>A0A9L0JMS1</accession>
<dbReference type="Gene3D" id="3.90.1720.10">
    <property type="entry name" value="endopeptidase domain like (from Nostoc punctiforme)"/>
    <property type="match status" value="1"/>
</dbReference>
<dbReference type="Pfam" id="PF04970">
    <property type="entry name" value="LRAT"/>
    <property type="match status" value="1"/>
</dbReference>
<evidence type="ECO:0000313" key="7">
    <source>
        <dbReference type="Ensembl" id="ENSEASP00005053688.1"/>
    </source>
</evidence>
<evidence type="ECO:0000256" key="2">
    <source>
        <dbReference type="ARBA" id="ARBA00022679"/>
    </source>
</evidence>
<dbReference type="Proteomes" id="UP000694387">
    <property type="component" value="Chromosome 17"/>
</dbReference>
<keyword evidence="5" id="KW-1133">Transmembrane helix</keyword>
<protein>
    <recommendedName>
        <fullName evidence="6">LRAT domain-containing protein</fullName>
    </recommendedName>
</protein>
<sequence>MGPEPWRGHLWSHPASSTEEAAAFTQSSSASPFPTITAALTPSPGKEASLHCSGGKLRIREMKFCVEPEPGDLIFHIGYEHWAIYVEGGDVIHLAPPSEYPGAGSSSINSILSSRAEVKQQPLRDVNNYLDHKYRPQPVYKSIGAAKEMVGEEKKYSVLSMNCEHFVTELRYGAASSSQVEHAMCVLIGMLIIFIMLIILVTWLAALLAPSKKSRQNQFQPEEATGCCIRSRCGGQWRGPPTATLSAWHSHLGSM</sequence>